<dbReference type="Gene3D" id="2.60.34.10">
    <property type="entry name" value="Substrate Binding Domain Of DNAk, Chain A, domain 1"/>
    <property type="match status" value="1"/>
</dbReference>
<feature type="region of interest" description="Disordered" evidence="7">
    <location>
        <begin position="319"/>
        <end position="340"/>
    </location>
</feature>
<keyword evidence="2" id="KW-0547">Nucleotide-binding</keyword>
<name>A0ABN7T0W5_OIKDI</name>
<dbReference type="Pfam" id="PF00012">
    <property type="entry name" value="HSP70"/>
    <property type="match status" value="1"/>
</dbReference>
<dbReference type="InterPro" id="IPR013126">
    <property type="entry name" value="Hsp_70_fam"/>
</dbReference>
<dbReference type="EMBL" id="OU015566">
    <property type="protein sequence ID" value="CAG5107865.1"/>
    <property type="molecule type" value="Genomic_DNA"/>
</dbReference>
<comment type="similarity">
    <text evidence="1">Belongs to the heat shock protein 70 family.</text>
</comment>
<organism evidence="8 9">
    <name type="scientific">Oikopleura dioica</name>
    <name type="common">Tunicate</name>
    <dbReference type="NCBI Taxonomy" id="34765"/>
    <lineage>
        <taxon>Eukaryota</taxon>
        <taxon>Metazoa</taxon>
        <taxon>Chordata</taxon>
        <taxon>Tunicata</taxon>
        <taxon>Appendicularia</taxon>
        <taxon>Copelata</taxon>
        <taxon>Oikopleuridae</taxon>
        <taxon>Oikopleura</taxon>
    </lineage>
</organism>
<feature type="compositionally biased region" description="Pro residues" evidence="7">
    <location>
        <begin position="681"/>
        <end position="690"/>
    </location>
</feature>
<feature type="region of interest" description="Disordered" evidence="7">
    <location>
        <begin position="677"/>
        <end position="742"/>
    </location>
</feature>
<evidence type="ECO:0000256" key="3">
    <source>
        <dbReference type="ARBA" id="ARBA00022824"/>
    </source>
</evidence>
<evidence type="ECO:0000256" key="7">
    <source>
        <dbReference type="SAM" id="MobiDB-lite"/>
    </source>
</evidence>
<feature type="compositionally biased region" description="Acidic residues" evidence="7">
    <location>
        <begin position="391"/>
        <end position="414"/>
    </location>
</feature>
<sequence length="742" mass="82455">MGASQTTATIAQYQIIKGKTETAPQVAIKGVGVAPVGGLKIDLTVRDKLVEKWEETKKTSQDIKTQKTGRAMAKMLVAANKAKMVLSANKEHMAGVQQLIDDEDFKAKITRDELEASIQGDIEQAMEAVREAFKSSGMSNDEISQVIMFGGGMRVPAIQEALKKELNGAELSFNINADEAAALGGSYHAAFVSKVFRVKTMFIKDAVQKPVEVRFERDLEPEEIQEDGVTKKTIKRTLFQKMNPYPQKKAITFNRFADDFSFSVFIDGQLQETVNLAGVKGAHENNTHADPKGVKAHFRMNDSGILVLESADATFEHEVFEEPEAPKKDEKAKMPDMPDIDKSTLDKIKDKFGSFFNGEDTDGKTAEQVLEELGKAAKEKKDAEGAAGDEATGEDSTDSDEPAAEEKPEEEAAKEEEPKAEEPAAEDAKAEEAKAEEPKDGEAEPAAVEGKAEEPKKVIKKFSVILESTAVNHDLESVSGDEREAIYNQIKALDQADADRLAKEKSFNDLESFIYDRQDKLYREGWTDAISEEQREEVAAALSAASDWLWDVEEPTAVTFDDKLAELKKLTRDWERRFEEHEKRPEAVERLEKMISGMRELFMETYKNQTGEGLALSQEDVFEMSEKLDKVTDWLKEKTEAQAALAQHEDPAFKVMDVQVKEKTLSNAGEILYKKIRTWRPPKPTEPPTIEPTTTGEEGEEVNAEEGEEVPKDAPASEEEKPAEETTTEEPAKDTTHDGSEL</sequence>
<evidence type="ECO:0000313" key="9">
    <source>
        <dbReference type="Proteomes" id="UP001158576"/>
    </source>
</evidence>
<dbReference type="PRINTS" id="PR00301">
    <property type="entry name" value="HEATSHOCK70"/>
</dbReference>
<dbReference type="SUPFAM" id="SSF100934">
    <property type="entry name" value="Heat shock protein 70kD (HSP70), C-terminal subdomain"/>
    <property type="match status" value="1"/>
</dbReference>
<evidence type="ECO:0000256" key="5">
    <source>
        <dbReference type="ARBA" id="ARBA00023186"/>
    </source>
</evidence>
<feature type="compositionally biased region" description="Basic and acidic residues" evidence="7">
    <location>
        <begin position="375"/>
        <end position="384"/>
    </location>
</feature>
<dbReference type="Gene3D" id="1.20.1270.10">
    <property type="match status" value="1"/>
</dbReference>
<dbReference type="PANTHER" id="PTHR45639">
    <property type="entry name" value="HSC70CB, ISOFORM G-RELATED"/>
    <property type="match status" value="1"/>
</dbReference>
<dbReference type="Gene3D" id="3.90.640.10">
    <property type="entry name" value="Actin, Chain A, domain 4"/>
    <property type="match status" value="1"/>
</dbReference>
<dbReference type="InterPro" id="IPR043129">
    <property type="entry name" value="ATPase_NBD"/>
</dbReference>
<dbReference type="Gene3D" id="3.30.420.40">
    <property type="match status" value="2"/>
</dbReference>
<feature type="compositionally biased region" description="Acidic residues" evidence="7">
    <location>
        <begin position="697"/>
        <end position="708"/>
    </location>
</feature>
<keyword evidence="9" id="KW-1185">Reference proteome</keyword>
<proteinExistence type="inferred from homology"/>
<dbReference type="PANTHER" id="PTHR45639:SF3">
    <property type="entry name" value="HYPOXIA UP-REGULATED PROTEIN 1"/>
    <property type="match status" value="1"/>
</dbReference>
<reference evidence="8 9" key="1">
    <citation type="submission" date="2021-04" db="EMBL/GenBank/DDBJ databases">
        <authorList>
            <person name="Bliznina A."/>
        </authorList>
    </citation>
    <scope>NUCLEOTIDE SEQUENCE [LARGE SCALE GENOMIC DNA]</scope>
</reference>
<dbReference type="InterPro" id="IPR029048">
    <property type="entry name" value="HSP70_C_sf"/>
</dbReference>
<keyword evidence="4" id="KW-0067">ATP-binding</keyword>
<feature type="region of interest" description="Disordered" evidence="7">
    <location>
        <begin position="375"/>
        <end position="454"/>
    </location>
</feature>
<keyword evidence="5" id="KW-0143">Chaperone</keyword>
<feature type="compositionally biased region" description="Basic and acidic residues" evidence="7">
    <location>
        <begin position="718"/>
        <end position="742"/>
    </location>
</feature>
<feature type="compositionally biased region" description="Basic and acidic residues" evidence="7">
    <location>
        <begin position="415"/>
        <end position="442"/>
    </location>
</feature>
<protein>
    <recommendedName>
        <fullName evidence="6">Hypoxia up-regulated protein 1</fullName>
    </recommendedName>
</protein>
<dbReference type="InterPro" id="IPR029047">
    <property type="entry name" value="HSP70_peptide-bd_sf"/>
</dbReference>
<keyword evidence="3" id="KW-0256">Endoplasmic reticulum</keyword>
<evidence type="ECO:0000256" key="2">
    <source>
        <dbReference type="ARBA" id="ARBA00022741"/>
    </source>
</evidence>
<evidence type="ECO:0000256" key="4">
    <source>
        <dbReference type="ARBA" id="ARBA00022840"/>
    </source>
</evidence>
<gene>
    <name evidence="8" type="ORF">OKIOD_LOCUS12289</name>
</gene>
<accession>A0ABN7T0W5</accession>
<evidence type="ECO:0000256" key="1">
    <source>
        <dbReference type="ARBA" id="ARBA00007381"/>
    </source>
</evidence>
<evidence type="ECO:0000313" key="8">
    <source>
        <dbReference type="EMBL" id="CAG5107865.1"/>
    </source>
</evidence>
<dbReference type="Proteomes" id="UP001158576">
    <property type="component" value="Chromosome 1"/>
</dbReference>
<evidence type="ECO:0000256" key="6">
    <source>
        <dbReference type="ARBA" id="ARBA00040503"/>
    </source>
</evidence>
<dbReference type="SUPFAM" id="SSF53067">
    <property type="entry name" value="Actin-like ATPase domain"/>
    <property type="match status" value="1"/>
</dbReference>